<feature type="region of interest" description="Disordered" evidence="4">
    <location>
        <begin position="634"/>
        <end position="680"/>
    </location>
</feature>
<dbReference type="SUPFAM" id="SSF47370">
    <property type="entry name" value="Bromodomain"/>
    <property type="match status" value="1"/>
</dbReference>
<dbReference type="GeneID" id="106150438"/>
<feature type="coiled-coil region" evidence="3">
    <location>
        <begin position="95"/>
        <end position="163"/>
    </location>
</feature>
<feature type="region of interest" description="Disordered" evidence="4">
    <location>
        <begin position="182"/>
        <end position="516"/>
    </location>
</feature>
<feature type="compositionally biased region" description="Polar residues" evidence="4">
    <location>
        <begin position="496"/>
        <end position="513"/>
    </location>
</feature>
<feature type="compositionally biased region" description="Basic residues" evidence="4">
    <location>
        <begin position="671"/>
        <end position="680"/>
    </location>
</feature>
<dbReference type="SMART" id="SM00297">
    <property type="entry name" value="BROMO"/>
    <property type="match status" value="1"/>
</dbReference>
<evidence type="ECO:0000256" key="3">
    <source>
        <dbReference type="SAM" id="Coils"/>
    </source>
</evidence>
<keyword evidence="3" id="KW-0175">Coiled coil</keyword>
<feature type="compositionally biased region" description="Low complexity" evidence="4">
    <location>
        <begin position="296"/>
        <end position="316"/>
    </location>
</feature>
<protein>
    <submittedName>
        <fullName evidence="7">Bromodomain-containing protein 8</fullName>
    </submittedName>
</protein>
<feature type="compositionally biased region" description="Basic residues" evidence="4">
    <location>
        <begin position="435"/>
        <end position="457"/>
    </location>
</feature>
<feature type="compositionally biased region" description="Low complexity" evidence="4">
    <location>
        <begin position="409"/>
        <end position="433"/>
    </location>
</feature>
<organism evidence="6 7">
    <name type="scientific">Lingula anatina</name>
    <name type="common">Brachiopod</name>
    <name type="synonym">Lingula unguis</name>
    <dbReference type="NCBI Taxonomy" id="7574"/>
    <lineage>
        <taxon>Eukaryota</taxon>
        <taxon>Metazoa</taxon>
        <taxon>Spiralia</taxon>
        <taxon>Lophotrochozoa</taxon>
        <taxon>Brachiopoda</taxon>
        <taxon>Linguliformea</taxon>
        <taxon>Lingulata</taxon>
        <taxon>Lingulida</taxon>
        <taxon>Linguloidea</taxon>
        <taxon>Lingulidae</taxon>
        <taxon>Lingula</taxon>
    </lineage>
</organism>
<reference evidence="7" key="1">
    <citation type="submission" date="2025-08" db="UniProtKB">
        <authorList>
            <consortium name="RefSeq"/>
        </authorList>
    </citation>
    <scope>IDENTIFICATION</scope>
    <source>
        <tissue evidence="7">Gonads</tissue>
    </source>
</reference>
<sequence length="680" mass="75740">MAATPKFKVKHGALDVWSVKERLALASSVSRSGDQNWVSVSRSSKPFAEKLRPPDWFSTKNCALQYADLLENAETPKRKRGERGEIETPTVQIVRKLTIERIEELKRLIEEDQKKYRAMKQEYELVQSGQCDDKLREIWERIQKEKEAKAEAERVAVQKAEEEAASRAEALALAKMMRKIPKGGRASTSSISLEVDDSTQDSVSSEIEIGIEDSASTPTEGIISSSTPTPAATSQILSTLLTKGPAELQQFKEQTEQQNKQAQEAIKQQAQQQLQQQQQQLAAPPPVEGRPQVNIAAASATATRSNSSTDIPSSPSAGAPTLSKLLGTPFQKTAQQQQQQQQQLQQQQQKQTEESQVQVKREDSTESSECKADVVKEDEVPLAVVKKEKEESVEKQETPVDLPEPLPAPALDEQYVEPPSPASSVSSRVSEGGRSAKKTRGRGSSRPGSRRSTRVTRRSAQDDSKEEASIRLSEAESSDGETIQGSDDASVAPSRQAMSVSESFPNSPLSQCSDTEDERTYKAWKKAIMLVWRHAAQHKYANVFAHPVTDDIAPGYTSIVFRPLDLSTVKKNVESGIIRTTTEFQRDMMLMFTNAIMYNNSDHDVYQMAMEMYDDVMQHIEQFVSTQLMVQSSETKMLRGNRRSDTAASDKEEEQKRGSRRQSAEQEGGKTKRRKTRADD</sequence>
<accession>A0A1S3GY72</accession>
<evidence type="ECO:0000256" key="1">
    <source>
        <dbReference type="ARBA" id="ARBA00023117"/>
    </source>
</evidence>
<feature type="compositionally biased region" description="Basic and acidic residues" evidence="4">
    <location>
        <begin position="459"/>
        <end position="469"/>
    </location>
</feature>
<evidence type="ECO:0000256" key="2">
    <source>
        <dbReference type="PROSITE-ProRule" id="PRU00035"/>
    </source>
</evidence>
<dbReference type="InterPro" id="IPR001487">
    <property type="entry name" value="Bromodomain"/>
</dbReference>
<dbReference type="Proteomes" id="UP000085678">
    <property type="component" value="Unplaced"/>
</dbReference>
<feature type="compositionally biased region" description="Basic and acidic residues" evidence="4">
    <location>
        <begin position="359"/>
        <end position="398"/>
    </location>
</feature>
<evidence type="ECO:0000313" key="7">
    <source>
        <dbReference type="RefSeq" id="XP_013378703.1"/>
    </source>
</evidence>
<evidence type="ECO:0000259" key="5">
    <source>
        <dbReference type="PROSITE" id="PS50014"/>
    </source>
</evidence>
<dbReference type="InterPro" id="IPR036427">
    <property type="entry name" value="Bromodomain-like_sf"/>
</dbReference>
<keyword evidence="6" id="KW-1185">Reference proteome</keyword>
<feature type="compositionally biased region" description="Basic and acidic residues" evidence="4">
    <location>
        <begin position="642"/>
        <end position="670"/>
    </location>
</feature>
<gene>
    <name evidence="7" type="primary">LOC106150438</name>
</gene>
<keyword evidence="1 2" id="KW-0103">Bromodomain</keyword>
<dbReference type="PANTHER" id="PTHR15398">
    <property type="entry name" value="BROMODOMAIN-CONTAINING PROTEIN 8"/>
    <property type="match status" value="1"/>
</dbReference>
<dbReference type="FunCoup" id="A0A1S3GY72">
    <property type="interactions" value="2290"/>
</dbReference>
<feature type="compositionally biased region" description="Low complexity" evidence="4">
    <location>
        <begin position="331"/>
        <end position="358"/>
    </location>
</feature>
<dbReference type="Pfam" id="PF00439">
    <property type="entry name" value="Bromodomain"/>
    <property type="match status" value="1"/>
</dbReference>
<dbReference type="STRING" id="7574.A0A1S3GY72"/>
<dbReference type="PROSITE" id="PS50014">
    <property type="entry name" value="BROMODOMAIN_2"/>
    <property type="match status" value="1"/>
</dbReference>
<feature type="compositionally biased region" description="Low complexity" evidence="4">
    <location>
        <begin position="224"/>
        <end position="234"/>
    </location>
</feature>
<dbReference type="InParanoid" id="A0A1S3GY72"/>
<dbReference type="CDD" id="cd05507">
    <property type="entry name" value="Bromo_brd8_like"/>
    <property type="match status" value="1"/>
</dbReference>
<dbReference type="PANTHER" id="PTHR15398:SF4">
    <property type="entry name" value="BROMODOMAIN-CONTAINING PROTEIN 8 ISOFORM X1"/>
    <property type="match status" value="1"/>
</dbReference>
<dbReference type="RefSeq" id="XP_013378703.1">
    <property type="nucleotide sequence ID" value="XM_013523249.1"/>
</dbReference>
<dbReference type="PRINTS" id="PR00503">
    <property type="entry name" value="BROMODOMAIN"/>
</dbReference>
<dbReference type="AlphaFoldDB" id="A0A1S3GY72"/>
<feature type="domain" description="Bromo" evidence="5">
    <location>
        <begin position="536"/>
        <end position="606"/>
    </location>
</feature>
<evidence type="ECO:0000256" key="4">
    <source>
        <dbReference type="SAM" id="MobiDB-lite"/>
    </source>
</evidence>
<name>A0A1S3GY72_LINAN</name>
<dbReference type="GO" id="GO:0035267">
    <property type="term" value="C:NuA4 histone acetyltransferase complex"/>
    <property type="evidence" value="ECO:0007669"/>
    <property type="project" value="TreeGrafter"/>
</dbReference>
<feature type="compositionally biased region" description="Polar residues" evidence="4">
    <location>
        <begin position="214"/>
        <end position="223"/>
    </location>
</feature>
<dbReference type="InterPro" id="IPR037966">
    <property type="entry name" value="Brd8_Bromo_dom"/>
</dbReference>
<dbReference type="KEGG" id="lak:106150438"/>
<dbReference type="Gene3D" id="1.20.920.10">
    <property type="entry name" value="Bromodomain-like"/>
    <property type="match status" value="1"/>
</dbReference>
<evidence type="ECO:0000313" key="6">
    <source>
        <dbReference type="Proteomes" id="UP000085678"/>
    </source>
</evidence>
<dbReference type="OrthoDB" id="1742084at2759"/>
<proteinExistence type="predicted"/>
<feature type="compositionally biased region" description="Low complexity" evidence="4">
    <location>
        <begin position="256"/>
        <end position="282"/>
    </location>
</feature>